<dbReference type="EMBL" id="CAJNOQ010039262">
    <property type="protein sequence ID" value="CAF1615783.1"/>
    <property type="molecule type" value="Genomic_DNA"/>
</dbReference>
<dbReference type="SMART" id="SM00028">
    <property type="entry name" value="TPR"/>
    <property type="match status" value="2"/>
</dbReference>
<gene>
    <name evidence="3" type="ORF">GPM918_LOCUS43399</name>
    <name evidence="4" type="ORF">SRO942_LOCUS44885</name>
</gene>
<dbReference type="Gene3D" id="1.25.40.10">
    <property type="entry name" value="Tetratricopeptide repeat domain"/>
    <property type="match status" value="1"/>
</dbReference>
<dbReference type="InterPro" id="IPR011990">
    <property type="entry name" value="TPR-like_helical_dom_sf"/>
</dbReference>
<dbReference type="EMBL" id="CAJOBC010106210">
    <property type="protein sequence ID" value="CAF4502300.1"/>
    <property type="molecule type" value="Genomic_DNA"/>
</dbReference>
<dbReference type="Proteomes" id="UP000663829">
    <property type="component" value="Unassembled WGS sequence"/>
</dbReference>
<dbReference type="OrthoDB" id="433738at2759"/>
<name>A0A816BTL9_9BILA</name>
<evidence type="ECO:0000256" key="2">
    <source>
        <dbReference type="ARBA" id="ARBA00022803"/>
    </source>
</evidence>
<accession>A0A816BTL9</accession>
<sequence>TALDTSLTKVLEFLTEAKNLKQTGNELFQTGDLRRTTCLNCAACYIKLNKSEEALGYVEPILQENPNHSKALFRRGQALLMLNMFEFAKADLEKVQQQVPNDESVKTDLQKLKKKYNVMLQLALTDYAKVKKTLS</sequence>
<evidence type="ECO:0000256" key="1">
    <source>
        <dbReference type="ARBA" id="ARBA00022737"/>
    </source>
</evidence>
<evidence type="ECO:0000313" key="5">
    <source>
        <dbReference type="Proteomes" id="UP000663829"/>
    </source>
</evidence>
<dbReference type="PANTHER" id="PTHR11242">
    <property type="entry name" value="ARYL HYDROCARBON RECEPTOR INTERACTING PROTEIN RELATED"/>
    <property type="match status" value="1"/>
</dbReference>
<dbReference type="AlphaFoldDB" id="A0A816BTL9"/>
<dbReference type="InterPro" id="IPR019734">
    <property type="entry name" value="TPR_rpt"/>
</dbReference>
<organism evidence="3 5">
    <name type="scientific">Didymodactylos carnosus</name>
    <dbReference type="NCBI Taxonomy" id="1234261"/>
    <lineage>
        <taxon>Eukaryota</taxon>
        <taxon>Metazoa</taxon>
        <taxon>Spiralia</taxon>
        <taxon>Gnathifera</taxon>
        <taxon>Rotifera</taxon>
        <taxon>Eurotatoria</taxon>
        <taxon>Bdelloidea</taxon>
        <taxon>Philodinida</taxon>
        <taxon>Philodinidae</taxon>
        <taxon>Didymodactylos</taxon>
    </lineage>
</organism>
<dbReference type="PANTHER" id="PTHR11242:SF0">
    <property type="entry name" value="TPR_REGION DOMAIN-CONTAINING PROTEIN"/>
    <property type="match status" value="1"/>
</dbReference>
<keyword evidence="2" id="KW-0802">TPR repeat</keyword>
<evidence type="ECO:0000313" key="4">
    <source>
        <dbReference type="EMBL" id="CAF4502300.1"/>
    </source>
</evidence>
<proteinExistence type="predicted"/>
<feature type="non-terminal residue" evidence="3">
    <location>
        <position position="1"/>
    </location>
</feature>
<protein>
    <submittedName>
        <fullName evidence="3">Uncharacterized protein</fullName>
    </submittedName>
</protein>
<dbReference type="InterPro" id="IPR039663">
    <property type="entry name" value="AIP/AIPL1/TTC9"/>
</dbReference>
<keyword evidence="1" id="KW-0677">Repeat</keyword>
<reference evidence="3" key="1">
    <citation type="submission" date="2021-02" db="EMBL/GenBank/DDBJ databases">
        <authorList>
            <person name="Nowell W R."/>
        </authorList>
    </citation>
    <scope>NUCLEOTIDE SEQUENCE</scope>
</reference>
<evidence type="ECO:0000313" key="3">
    <source>
        <dbReference type="EMBL" id="CAF1615783.1"/>
    </source>
</evidence>
<dbReference type="SUPFAM" id="SSF48452">
    <property type="entry name" value="TPR-like"/>
    <property type="match status" value="1"/>
</dbReference>
<comment type="caution">
    <text evidence="3">The sequence shown here is derived from an EMBL/GenBank/DDBJ whole genome shotgun (WGS) entry which is preliminary data.</text>
</comment>
<dbReference type="Proteomes" id="UP000681722">
    <property type="component" value="Unassembled WGS sequence"/>
</dbReference>
<keyword evidence="5" id="KW-1185">Reference proteome</keyword>